<name>A0AA38LLZ4_TAXCH</name>
<evidence type="ECO:0000256" key="1">
    <source>
        <dbReference type="SAM" id="MobiDB-lite"/>
    </source>
</evidence>
<accession>A0AA38LLZ4</accession>
<dbReference type="EMBL" id="JAHRHJ020000001">
    <property type="protein sequence ID" value="KAH9329883.1"/>
    <property type="molecule type" value="Genomic_DNA"/>
</dbReference>
<reference evidence="2 3" key="1">
    <citation type="journal article" date="2021" name="Nat. Plants">
        <title>The Taxus genome provides insights into paclitaxel biosynthesis.</title>
        <authorList>
            <person name="Xiong X."/>
            <person name="Gou J."/>
            <person name="Liao Q."/>
            <person name="Li Y."/>
            <person name="Zhou Q."/>
            <person name="Bi G."/>
            <person name="Li C."/>
            <person name="Du R."/>
            <person name="Wang X."/>
            <person name="Sun T."/>
            <person name="Guo L."/>
            <person name="Liang H."/>
            <person name="Lu P."/>
            <person name="Wu Y."/>
            <person name="Zhang Z."/>
            <person name="Ro D.K."/>
            <person name="Shang Y."/>
            <person name="Huang S."/>
            <person name="Yan J."/>
        </authorList>
    </citation>
    <scope>NUCLEOTIDE SEQUENCE [LARGE SCALE GENOMIC DNA]</scope>
    <source>
        <strain evidence="2">Ta-2019</strain>
    </source>
</reference>
<keyword evidence="3" id="KW-1185">Reference proteome</keyword>
<comment type="caution">
    <text evidence="2">The sequence shown here is derived from an EMBL/GenBank/DDBJ whole genome shotgun (WGS) entry which is preliminary data.</text>
</comment>
<dbReference type="OMA" id="NRDCPER"/>
<feature type="compositionally biased region" description="Polar residues" evidence="1">
    <location>
        <begin position="34"/>
        <end position="45"/>
    </location>
</feature>
<sequence length="124" mass="13357">PWAKVELRRHDVSEVSDAIVVADRLLDFREETSSKSTQNPNTSKGKSVDKGQSKSSVKPQGGNKGGKNTQESSEGSQKSSNNSKNGGKKSQGGESGGKTFTPKCWTCGKAHYNRDCPERQRVSA</sequence>
<gene>
    <name evidence="2" type="ORF">KI387_001991</name>
</gene>
<protein>
    <recommendedName>
        <fullName evidence="4">CCHC-type domain-containing protein</fullName>
    </recommendedName>
</protein>
<feature type="region of interest" description="Disordered" evidence="1">
    <location>
        <begin position="28"/>
        <end position="124"/>
    </location>
</feature>
<feature type="non-terminal residue" evidence="2">
    <location>
        <position position="124"/>
    </location>
</feature>
<feature type="compositionally biased region" description="Low complexity" evidence="1">
    <location>
        <begin position="70"/>
        <end position="85"/>
    </location>
</feature>
<evidence type="ECO:0000313" key="3">
    <source>
        <dbReference type="Proteomes" id="UP000824469"/>
    </source>
</evidence>
<proteinExistence type="predicted"/>
<evidence type="ECO:0000313" key="2">
    <source>
        <dbReference type="EMBL" id="KAH9329883.1"/>
    </source>
</evidence>
<dbReference type="AlphaFoldDB" id="A0AA38LLZ4"/>
<feature type="non-terminal residue" evidence="2">
    <location>
        <position position="1"/>
    </location>
</feature>
<evidence type="ECO:0008006" key="4">
    <source>
        <dbReference type="Google" id="ProtNLM"/>
    </source>
</evidence>
<feature type="compositionally biased region" description="Basic and acidic residues" evidence="1">
    <location>
        <begin position="112"/>
        <end position="124"/>
    </location>
</feature>
<dbReference type="Proteomes" id="UP000824469">
    <property type="component" value="Unassembled WGS sequence"/>
</dbReference>
<organism evidence="2 3">
    <name type="scientific">Taxus chinensis</name>
    <name type="common">Chinese yew</name>
    <name type="synonym">Taxus wallichiana var. chinensis</name>
    <dbReference type="NCBI Taxonomy" id="29808"/>
    <lineage>
        <taxon>Eukaryota</taxon>
        <taxon>Viridiplantae</taxon>
        <taxon>Streptophyta</taxon>
        <taxon>Embryophyta</taxon>
        <taxon>Tracheophyta</taxon>
        <taxon>Spermatophyta</taxon>
        <taxon>Pinopsida</taxon>
        <taxon>Pinidae</taxon>
        <taxon>Conifers II</taxon>
        <taxon>Cupressales</taxon>
        <taxon>Taxaceae</taxon>
        <taxon>Taxus</taxon>
    </lineage>
</organism>